<dbReference type="Proteomes" id="UP000001396">
    <property type="component" value="Unassembled WGS sequence"/>
</dbReference>
<dbReference type="Pfam" id="PF10294">
    <property type="entry name" value="Methyltransf_16"/>
    <property type="match status" value="1"/>
</dbReference>
<dbReference type="PANTHER" id="PTHR23108">
    <property type="entry name" value="METHYLTRANSFERASE-RELATED"/>
    <property type="match status" value="1"/>
</dbReference>
<keyword evidence="2" id="KW-1185">Reference proteome</keyword>
<dbReference type="EMBL" id="ADBJ01000031">
    <property type="protein sequence ID" value="EFA80249.1"/>
    <property type="molecule type" value="Genomic_DNA"/>
</dbReference>
<sequence>MKEALMNNSETNENGDELIFNDLFINKVYTKKEVECCGLSVNLYVLNSASTDYDLTGQVIWPAAKMLTRYIVNNSNIYDPNNPILEVGSGVGVCGLFLARLGKRCILSDYNDIVVDLLKMNIEQSTKDGYPTCECIKLDWSNQSDIENTFKQSTNSEGFDTIIGSDVVYWQSSIEPLFQTVNQLLSHKESSSFILCYQSRSSQTDQYLIDKSVEYGFIHYLVPTDTIFKVDQSSTTENQTSLLIEDEYLLSIMKFIIFKRKPTQ</sequence>
<evidence type="ECO:0000313" key="1">
    <source>
        <dbReference type="EMBL" id="EFA80249.1"/>
    </source>
</evidence>
<dbReference type="OMA" id="WGNSDHI"/>
<dbReference type="Gene3D" id="3.40.50.150">
    <property type="entry name" value="Vaccinia Virus protein VP39"/>
    <property type="match status" value="1"/>
</dbReference>
<organism evidence="1 2">
    <name type="scientific">Heterostelium pallidum (strain ATCC 26659 / Pp 5 / PN500)</name>
    <name type="common">Cellular slime mold</name>
    <name type="synonym">Polysphondylium pallidum</name>
    <dbReference type="NCBI Taxonomy" id="670386"/>
    <lineage>
        <taxon>Eukaryota</taxon>
        <taxon>Amoebozoa</taxon>
        <taxon>Evosea</taxon>
        <taxon>Eumycetozoa</taxon>
        <taxon>Dictyostelia</taxon>
        <taxon>Acytosteliales</taxon>
        <taxon>Acytosteliaceae</taxon>
        <taxon>Heterostelium</taxon>
    </lineage>
</organism>
<dbReference type="InterPro" id="IPR019410">
    <property type="entry name" value="Methyltransf_16"/>
</dbReference>
<name>D3BEB8_HETP5</name>
<accession>D3BEB8</accession>
<dbReference type="PANTHER" id="PTHR23108:SF3">
    <property type="entry name" value="METHYLTRANSFERASE FAMILY PROTEIN"/>
    <property type="match status" value="1"/>
</dbReference>
<proteinExistence type="predicted"/>
<dbReference type="GeneID" id="31362555"/>
<dbReference type="InterPro" id="IPR038899">
    <property type="entry name" value="METTL22"/>
</dbReference>
<comment type="caution">
    <text evidence="1">The sequence shown here is derived from an EMBL/GenBank/DDBJ whole genome shotgun (WGS) entry which is preliminary data.</text>
</comment>
<gene>
    <name evidence="1" type="ORF">PPL_07074</name>
</gene>
<dbReference type="FunCoup" id="D3BEB8">
    <property type="interactions" value="185"/>
</dbReference>
<evidence type="ECO:0000313" key="2">
    <source>
        <dbReference type="Proteomes" id="UP000001396"/>
    </source>
</evidence>
<reference evidence="1 2" key="1">
    <citation type="journal article" date="2011" name="Genome Res.">
        <title>Phylogeny-wide analysis of social amoeba genomes highlights ancient origins for complex intercellular communication.</title>
        <authorList>
            <person name="Heidel A.J."/>
            <person name="Lawal H.M."/>
            <person name="Felder M."/>
            <person name="Schilde C."/>
            <person name="Helps N.R."/>
            <person name="Tunggal B."/>
            <person name="Rivero F."/>
            <person name="John U."/>
            <person name="Schleicher M."/>
            <person name="Eichinger L."/>
            <person name="Platzer M."/>
            <person name="Noegel A.A."/>
            <person name="Schaap P."/>
            <person name="Gloeckner G."/>
        </authorList>
    </citation>
    <scope>NUCLEOTIDE SEQUENCE [LARGE SCALE GENOMIC DNA]</scope>
    <source>
        <strain evidence="2">ATCC 26659 / Pp 5 / PN500</strain>
    </source>
</reference>
<dbReference type="AlphaFoldDB" id="D3BEB8"/>
<dbReference type="GO" id="GO:0005634">
    <property type="term" value="C:nucleus"/>
    <property type="evidence" value="ECO:0007669"/>
    <property type="project" value="TreeGrafter"/>
</dbReference>
<dbReference type="CDD" id="cd02440">
    <property type="entry name" value="AdoMet_MTases"/>
    <property type="match status" value="1"/>
</dbReference>
<protein>
    <submittedName>
        <fullName evidence="1">Uncharacterized protein</fullName>
    </submittedName>
</protein>
<dbReference type="GO" id="GO:0008276">
    <property type="term" value="F:protein methyltransferase activity"/>
    <property type="evidence" value="ECO:0007669"/>
    <property type="project" value="InterPro"/>
</dbReference>
<dbReference type="InParanoid" id="D3BEB8"/>
<dbReference type="RefSeq" id="XP_020432369.1">
    <property type="nucleotide sequence ID" value="XM_020577921.1"/>
</dbReference>
<dbReference type="SUPFAM" id="SSF53335">
    <property type="entry name" value="S-adenosyl-L-methionine-dependent methyltransferases"/>
    <property type="match status" value="1"/>
</dbReference>
<dbReference type="STRING" id="670386.D3BEB8"/>
<dbReference type="InterPro" id="IPR029063">
    <property type="entry name" value="SAM-dependent_MTases_sf"/>
</dbReference>